<protein>
    <submittedName>
        <fullName evidence="1">Uncharacterized protein</fullName>
    </submittedName>
</protein>
<evidence type="ECO:0000313" key="2">
    <source>
        <dbReference type="Proteomes" id="UP000244060"/>
    </source>
</evidence>
<keyword evidence="2" id="KW-1185">Reference proteome</keyword>
<dbReference type="AlphaFoldDB" id="A0A2T5JN70"/>
<reference evidence="1 2" key="1">
    <citation type="submission" date="2018-04" db="EMBL/GenBank/DDBJ databases">
        <title>Genomic Encyclopedia of Type Strains, Phase III (KMG-III): the genomes of soil and plant-associated and newly described type strains.</title>
        <authorList>
            <person name="Whitman W."/>
        </authorList>
    </citation>
    <scope>NUCLEOTIDE SEQUENCE [LARGE SCALE GENOMIC DNA]</scope>
    <source>
        <strain evidence="1 2">KA25</strain>
    </source>
</reference>
<accession>A0A2T5JN70</accession>
<proteinExistence type="predicted"/>
<gene>
    <name evidence="1" type="ORF">C8J28_1342</name>
</gene>
<dbReference type="OrthoDB" id="8080408at2"/>
<sequence>MTDSILKVITEYGPVHFPPGSARQIRVELSQVYQGELRRTVNGRLVDLTRPSLRKWRLTLSADGVTLPDLSGAWQGVPVTVHPPVTWYAAVPAGVTSWALERPAVAGAWRAVDAATGAALSGVTLSGDGLTVTLPAGHPAARIEYQPALDCLITDISTSGDEWDAVAGWSATFEEV</sequence>
<name>A0A2T5JN70_9RHOB</name>
<organism evidence="1 2">
    <name type="scientific">Cereibacter azotoformans</name>
    <dbReference type="NCBI Taxonomy" id="43057"/>
    <lineage>
        <taxon>Bacteria</taxon>
        <taxon>Pseudomonadati</taxon>
        <taxon>Pseudomonadota</taxon>
        <taxon>Alphaproteobacteria</taxon>
        <taxon>Rhodobacterales</taxon>
        <taxon>Paracoccaceae</taxon>
        <taxon>Cereibacter</taxon>
    </lineage>
</organism>
<evidence type="ECO:0000313" key="1">
    <source>
        <dbReference type="EMBL" id="PTR08715.1"/>
    </source>
</evidence>
<comment type="caution">
    <text evidence="1">The sequence shown here is derived from an EMBL/GenBank/DDBJ whole genome shotgun (WGS) entry which is preliminary data.</text>
</comment>
<dbReference type="RefSeq" id="WP_108222634.1">
    <property type="nucleotide sequence ID" value="NZ_QAOT01000034.1"/>
</dbReference>
<dbReference type="EMBL" id="QAOT01000034">
    <property type="protein sequence ID" value="PTR08715.1"/>
    <property type="molecule type" value="Genomic_DNA"/>
</dbReference>
<dbReference type="Proteomes" id="UP000244060">
    <property type="component" value="Unassembled WGS sequence"/>
</dbReference>